<keyword evidence="2" id="KW-1185">Reference proteome</keyword>
<protein>
    <submittedName>
        <fullName evidence="1">Uncharacterized protein</fullName>
    </submittedName>
</protein>
<evidence type="ECO:0000313" key="2">
    <source>
        <dbReference type="Proteomes" id="UP000625711"/>
    </source>
</evidence>
<reference evidence="1" key="1">
    <citation type="submission" date="2020-08" db="EMBL/GenBank/DDBJ databases">
        <title>Genome sequencing and assembly of the red palm weevil Rhynchophorus ferrugineus.</title>
        <authorList>
            <person name="Dias G.B."/>
            <person name="Bergman C.M."/>
            <person name="Manee M."/>
        </authorList>
    </citation>
    <scope>NUCLEOTIDE SEQUENCE</scope>
    <source>
        <strain evidence="1">AA-2017</strain>
        <tissue evidence="1">Whole larva</tissue>
    </source>
</reference>
<evidence type="ECO:0000313" key="1">
    <source>
        <dbReference type="EMBL" id="KAF7286263.1"/>
    </source>
</evidence>
<dbReference type="EMBL" id="JAACXV010000032">
    <property type="protein sequence ID" value="KAF7286263.1"/>
    <property type="molecule type" value="Genomic_DNA"/>
</dbReference>
<organism evidence="1 2">
    <name type="scientific">Rhynchophorus ferrugineus</name>
    <name type="common">Red palm weevil</name>
    <name type="synonym">Curculio ferrugineus</name>
    <dbReference type="NCBI Taxonomy" id="354439"/>
    <lineage>
        <taxon>Eukaryota</taxon>
        <taxon>Metazoa</taxon>
        <taxon>Ecdysozoa</taxon>
        <taxon>Arthropoda</taxon>
        <taxon>Hexapoda</taxon>
        <taxon>Insecta</taxon>
        <taxon>Pterygota</taxon>
        <taxon>Neoptera</taxon>
        <taxon>Endopterygota</taxon>
        <taxon>Coleoptera</taxon>
        <taxon>Polyphaga</taxon>
        <taxon>Cucujiformia</taxon>
        <taxon>Curculionidae</taxon>
        <taxon>Dryophthorinae</taxon>
        <taxon>Rhynchophorus</taxon>
    </lineage>
</organism>
<comment type="caution">
    <text evidence="1">The sequence shown here is derived from an EMBL/GenBank/DDBJ whole genome shotgun (WGS) entry which is preliminary data.</text>
</comment>
<gene>
    <name evidence="1" type="ORF">GWI33_006557</name>
</gene>
<dbReference type="Proteomes" id="UP000625711">
    <property type="component" value="Unassembled WGS sequence"/>
</dbReference>
<sequence>MSTLLRPDVRNWPIHYLFHPPATSTNRPPTTSSTAAVVEVGKERKAERALFIEAPRRNNVAAVAGLQIKRPKEFGSGVISLCAGLRCGKFRAPGKFLEVFPPLDYICLGPPPSPPPPPAPGREDAD</sequence>
<proteinExistence type="predicted"/>
<name>A0A834IWF0_RHYFE</name>
<accession>A0A834IWF0</accession>
<dbReference type="AlphaFoldDB" id="A0A834IWF0"/>